<sequence>MTGKEATLIFLSLTLTCIFVTKSEAVFPEFWKSVKYDPILKDEYKNIQGDPRIPEALDNDEALLLGQSDYQPWEEQVPFDRRLLPSKRQIRYNQCYFNPISCFRKRN</sequence>
<feature type="signal peptide" evidence="1">
    <location>
        <begin position="1"/>
        <end position="25"/>
    </location>
</feature>
<dbReference type="GeneID" id="111086126"/>
<evidence type="ECO:0000256" key="1">
    <source>
        <dbReference type="SAM" id="SignalP"/>
    </source>
</evidence>
<evidence type="ECO:0000313" key="3">
    <source>
        <dbReference type="RefSeq" id="XP_022243457.1"/>
    </source>
</evidence>
<proteinExistence type="predicted"/>
<dbReference type="RefSeq" id="XP_022243457.1">
    <property type="nucleotide sequence ID" value="XM_022387749.1"/>
</dbReference>
<name>A0ABM1SIK2_LIMPO</name>
<accession>A0ABM1SIK2</accession>
<reference evidence="3" key="1">
    <citation type="submission" date="2025-08" db="UniProtKB">
        <authorList>
            <consortium name="RefSeq"/>
        </authorList>
    </citation>
    <scope>IDENTIFICATION</scope>
    <source>
        <tissue evidence="3">Muscle</tissue>
    </source>
</reference>
<keyword evidence="1" id="KW-0732">Signal</keyword>
<organism evidence="2 3">
    <name type="scientific">Limulus polyphemus</name>
    <name type="common">Atlantic horseshoe crab</name>
    <dbReference type="NCBI Taxonomy" id="6850"/>
    <lineage>
        <taxon>Eukaryota</taxon>
        <taxon>Metazoa</taxon>
        <taxon>Ecdysozoa</taxon>
        <taxon>Arthropoda</taxon>
        <taxon>Chelicerata</taxon>
        <taxon>Merostomata</taxon>
        <taxon>Xiphosura</taxon>
        <taxon>Limulidae</taxon>
        <taxon>Limulus</taxon>
    </lineage>
</organism>
<evidence type="ECO:0000313" key="2">
    <source>
        <dbReference type="Proteomes" id="UP000694941"/>
    </source>
</evidence>
<feature type="chain" id="PRO_5047080974" evidence="1">
    <location>
        <begin position="26"/>
        <end position="107"/>
    </location>
</feature>
<keyword evidence="2" id="KW-1185">Reference proteome</keyword>
<dbReference type="Proteomes" id="UP000694941">
    <property type="component" value="Unplaced"/>
</dbReference>
<gene>
    <name evidence="3" type="primary">LOC111086126</name>
</gene>
<protein>
    <submittedName>
        <fullName evidence="3">Uncharacterized protein LOC111086126</fullName>
    </submittedName>
</protein>